<evidence type="ECO:0000313" key="1">
    <source>
        <dbReference type="EMBL" id="KAH7849548.1"/>
    </source>
</evidence>
<organism evidence="1 2">
    <name type="scientific">Vaccinium darrowii</name>
    <dbReference type="NCBI Taxonomy" id="229202"/>
    <lineage>
        <taxon>Eukaryota</taxon>
        <taxon>Viridiplantae</taxon>
        <taxon>Streptophyta</taxon>
        <taxon>Embryophyta</taxon>
        <taxon>Tracheophyta</taxon>
        <taxon>Spermatophyta</taxon>
        <taxon>Magnoliopsida</taxon>
        <taxon>eudicotyledons</taxon>
        <taxon>Gunneridae</taxon>
        <taxon>Pentapetalae</taxon>
        <taxon>asterids</taxon>
        <taxon>Ericales</taxon>
        <taxon>Ericaceae</taxon>
        <taxon>Vaccinioideae</taxon>
        <taxon>Vaccinieae</taxon>
        <taxon>Vaccinium</taxon>
    </lineage>
</organism>
<name>A0ACB7Y940_9ERIC</name>
<protein>
    <submittedName>
        <fullName evidence="1">Uncharacterized protein</fullName>
    </submittedName>
</protein>
<comment type="caution">
    <text evidence="1">The sequence shown here is derived from an EMBL/GenBank/DDBJ whole genome shotgun (WGS) entry which is preliminary data.</text>
</comment>
<keyword evidence="2" id="KW-1185">Reference proteome</keyword>
<reference evidence="1 2" key="1">
    <citation type="journal article" date="2021" name="Hortic Res">
        <title>High-quality reference genome and annotation aids understanding of berry development for evergreen blueberry (Vaccinium darrowii).</title>
        <authorList>
            <person name="Yu J."/>
            <person name="Hulse-Kemp A.M."/>
            <person name="Babiker E."/>
            <person name="Staton M."/>
        </authorList>
    </citation>
    <scope>NUCLEOTIDE SEQUENCE [LARGE SCALE GENOMIC DNA]</scope>
    <source>
        <strain evidence="2">cv. NJ 8807/NJ 8810</strain>
        <tissue evidence="1">Young leaf</tissue>
    </source>
</reference>
<gene>
    <name evidence="1" type="ORF">Vadar_019495</name>
</gene>
<sequence>MKGEDGFFHPHNLDFRGRAYPMHPHLNHLGSELCRGILEFSEGRPLGKTGLRWLKIHLANLRNIICTKVYNTKFDKVELEKIVENVSELPDTKLDAVVREVFDVAYNIYAFHAAQKLAETSVESTKGGDFECLCHSRRVVIQLCGVCGVLMQKHESVMSGFLLAYKCDCVRVLNCGVPAINNGSERTLPCLAAINIGKGALSLPWFQFMQLFGGILAQVLSAAA</sequence>
<accession>A0ACB7Y940</accession>
<dbReference type="EMBL" id="CM037157">
    <property type="protein sequence ID" value="KAH7849548.1"/>
    <property type="molecule type" value="Genomic_DNA"/>
</dbReference>
<dbReference type="Proteomes" id="UP000828048">
    <property type="component" value="Chromosome 7"/>
</dbReference>
<proteinExistence type="predicted"/>
<evidence type="ECO:0000313" key="2">
    <source>
        <dbReference type="Proteomes" id="UP000828048"/>
    </source>
</evidence>